<evidence type="ECO:0000313" key="2">
    <source>
        <dbReference type="EMBL" id="KAK5116492.1"/>
    </source>
</evidence>
<name>A0AAN7TN87_9PEZI</name>
<gene>
    <name evidence="2" type="ORF">LTR62_008041</name>
</gene>
<organism evidence="2 3">
    <name type="scientific">Meristemomyces frigidus</name>
    <dbReference type="NCBI Taxonomy" id="1508187"/>
    <lineage>
        <taxon>Eukaryota</taxon>
        <taxon>Fungi</taxon>
        <taxon>Dikarya</taxon>
        <taxon>Ascomycota</taxon>
        <taxon>Pezizomycotina</taxon>
        <taxon>Dothideomycetes</taxon>
        <taxon>Dothideomycetidae</taxon>
        <taxon>Mycosphaerellales</taxon>
        <taxon>Teratosphaeriaceae</taxon>
        <taxon>Meristemomyces</taxon>
    </lineage>
</organism>
<dbReference type="Pfam" id="PF20516">
    <property type="entry name" value="PDDEXK_12"/>
    <property type="match status" value="1"/>
</dbReference>
<dbReference type="Proteomes" id="UP001310890">
    <property type="component" value="Unassembled WGS sequence"/>
</dbReference>
<dbReference type="EMBL" id="JAVRRL010000008">
    <property type="protein sequence ID" value="KAK5116492.1"/>
    <property type="molecule type" value="Genomic_DNA"/>
</dbReference>
<proteinExistence type="predicted"/>
<dbReference type="AlphaFoldDB" id="A0AAN7TN87"/>
<dbReference type="InterPro" id="IPR046797">
    <property type="entry name" value="PDDEXK_12"/>
</dbReference>
<accession>A0AAN7TN87</accession>
<feature type="domain" description="PD-(D/E)XK nuclease-like" evidence="1">
    <location>
        <begin position="58"/>
        <end position="285"/>
    </location>
</feature>
<evidence type="ECO:0000313" key="3">
    <source>
        <dbReference type="Proteomes" id="UP001310890"/>
    </source>
</evidence>
<comment type="caution">
    <text evidence="2">The sequence shown here is derived from an EMBL/GenBank/DDBJ whole genome shotgun (WGS) entry which is preliminary data.</text>
</comment>
<evidence type="ECO:0000259" key="1">
    <source>
        <dbReference type="Pfam" id="PF20516"/>
    </source>
</evidence>
<protein>
    <recommendedName>
        <fullName evidence="1">PD-(D/E)XK nuclease-like domain-containing protein</fullName>
    </recommendedName>
</protein>
<reference evidence="2" key="1">
    <citation type="submission" date="2023-08" db="EMBL/GenBank/DDBJ databases">
        <title>Black Yeasts Isolated from many extreme environments.</title>
        <authorList>
            <person name="Coleine C."/>
            <person name="Stajich J.E."/>
            <person name="Selbmann L."/>
        </authorList>
    </citation>
    <scope>NUCLEOTIDE SEQUENCE</scope>
    <source>
        <strain evidence="2">CCFEE 5401</strain>
    </source>
</reference>
<sequence>MEFPADVKALDTELRKVKNGAGIIPQGIEHTVRPVAALSNESIVDLNINRECDRPVKELEWELDEILEICKATTKAQETDASEASWNDEVHSRLFREAFRLHPGICHHNVTSSRPIKDLLARDIATGALVTSKLVDYTVNLESRPNSNLGKRIRKLLIGQPEHLRSVTQTLYSPTRLNPAAFSIETKSGQGKDVEARMQLALWVGAHFTRLRSLLPLPNHSVSLPMHPLVIADVNHLHIMYAVEGEDETWILPGPQMEVPTTVVDGYRYLAALRCLARWADDEFRGWVDRVLLADCPST</sequence>